<evidence type="ECO:0000256" key="3">
    <source>
        <dbReference type="ARBA" id="ARBA00022448"/>
    </source>
</evidence>
<dbReference type="Gene3D" id="3.30.1150.10">
    <property type="match status" value="1"/>
</dbReference>
<evidence type="ECO:0000256" key="9">
    <source>
        <dbReference type="ARBA" id="ARBA00023136"/>
    </source>
</evidence>
<evidence type="ECO:0000256" key="6">
    <source>
        <dbReference type="ARBA" id="ARBA00022692"/>
    </source>
</evidence>
<dbReference type="Pfam" id="PF03544">
    <property type="entry name" value="TonB_C"/>
    <property type="match status" value="1"/>
</dbReference>
<keyword evidence="14" id="KW-1185">Reference proteome</keyword>
<keyword evidence="8 10" id="KW-1133">Transmembrane helix</keyword>
<keyword evidence="10" id="KW-0735">Signal-anchor</keyword>
<reference evidence="13 14" key="1">
    <citation type="submission" date="2023-11" db="EMBL/GenBank/DDBJ databases">
        <authorList>
            <person name="Bao R."/>
        </authorList>
    </citation>
    <scope>NUCLEOTIDE SEQUENCE [LARGE SCALE GENOMIC DNA]</scope>
    <source>
        <strain evidence="13 14">PJ23</strain>
    </source>
</reference>
<gene>
    <name evidence="13" type="ORF">SCD90_13045</name>
</gene>
<evidence type="ECO:0000256" key="10">
    <source>
        <dbReference type="RuleBase" id="RU362123"/>
    </source>
</evidence>
<comment type="similarity">
    <text evidence="2 10">Belongs to the TonB family.</text>
</comment>
<evidence type="ECO:0000256" key="2">
    <source>
        <dbReference type="ARBA" id="ARBA00006555"/>
    </source>
</evidence>
<keyword evidence="3 10" id="KW-0813">Transport</keyword>
<feature type="compositionally biased region" description="Acidic residues" evidence="11">
    <location>
        <begin position="92"/>
        <end position="112"/>
    </location>
</feature>
<dbReference type="InterPro" id="IPR003538">
    <property type="entry name" value="TonB"/>
</dbReference>
<name>A0ABU4RQ74_9HYPH</name>
<protein>
    <recommendedName>
        <fullName evidence="10">Protein TonB</fullName>
    </recommendedName>
</protein>
<keyword evidence="9 10" id="KW-0472">Membrane</keyword>
<evidence type="ECO:0000259" key="12">
    <source>
        <dbReference type="PROSITE" id="PS52015"/>
    </source>
</evidence>
<evidence type="ECO:0000256" key="8">
    <source>
        <dbReference type="ARBA" id="ARBA00022989"/>
    </source>
</evidence>
<dbReference type="NCBIfam" id="TIGR01352">
    <property type="entry name" value="tonB_Cterm"/>
    <property type="match status" value="1"/>
</dbReference>
<evidence type="ECO:0000256" key="5">
    <source>
        <dbReference type="ARBA" id="ARBA00022519"/>
    </source>
</evidence>
<dbReference type="InterPro" id="IPR051045">
    <property type="entry name" value="TonB-dependent_transducer"/>
</dbReference>
<dbReference type="RefSeq" id="WP_319845117.1">
    <property type="nucleotide sequence ID" value="NZ_JAXAFJ010000008.1"/>
</dbReference>
<keyword evidence="7 10" id="KW-0653">Protein transport</keyword>
<dbReference type="InterPro" id="IPR006260">
    <property type="entry name" value="TonB/TolA_C"/>
</dbReference>
<feature type="compositionally biased region" description="Basic and acidic residues" evidence="11">
    <location>
        <begin position="177"/>
        <end position="195"/>
    </location>
</feature>
<dbReference type="InterPro" id="IPR037682">
    <property type="entry name" value="TonB_C"/>
</dbReference>
<evidence type="ECO:0000313" key="13">
    <source>
        <dbReference type="EMBL" id="MDX6806993.1"/>
    </source>
</evidence>
<keyword evidence="5 10" id="KW-0997">Cell inner membrane</keyword>
<feature type="transmembrane region" description="Helical" evidence="10">
    <location>
        <begin position="27"/>
        <end position="48"/>
    </location>
</feature>
<feature type="domain" description="TonB C-terminal" evidence="12">
    <location>
        <begin position="228"/>
        <end position="315"/>
    </location>
</feature>
<dbReference type="PANTHER" id="PTHR33446">
    <property type="entry name" value="PROTEIN TONB-RELATED"/>
    <property type="match status" value="1"/>
</dbReference>
<comment type="caution">
    <text evidence="13">The sequence shown here is derived from an EMBL/GenBank/DDBJ whole genome shotgun (WGS) entry which is preliminary data.</text>
</comment>
<evidence type="ECO:0000256" key="7">
    <source>
        <dbReference type="ARBA" id="ARBA00022927"/>
    </source>
</evidence>
<evidence type="ECO:0000313" key="14">
    <source>
        <dbReference type="Proteomes" id="UP001274321"/>
    </source>
</evidence>
<evidence type="ECO:0000256" key="1">
    <source>
        <dbReference type="ARBA" id="ARBA00004383"/>
    </source>
</evidence>
<proteinExistence type="inferred from homology"/>
<sequence>MPHTVSPEPESPYALEDRLRARDRRRLFTAFVAAGVLHVGTAFAIVYAPKHEAVEPPGEMTITIDLAPALASAESVVAGETQAVEAAAAEPSEVEETPPDPEPVEEVVEETPPEPVQEPEPPPPEPVPEPLPEPEPVEELPPVPDPPQEIIEAPPPPPAAEPEVVVPPKAQPKPKPKPVEKPKKPVEKPREEARKPKPKPPAATPSSAAAASASRRQSDTAGSGARATPSEINRYTGQVRAAIERRKRAQSSKGTVYVSFTIQSSGSVTGVRVTKSSGDPGLDDAARSAVSSASIPPIPSGMASRMNIGVPIRFN</sequence>
<evidence type="ECO:0000256" key="4">
    <source>
        <dbReference type="ARBA" id="ARBA00022475"/>
    </source>
</evidence>
<organism evidence="13 14">
    <name type="scientific">Terrihabitans rhizophilus</name>
    <dbReference type="NCBI Taxonomy" id="3092662"/>
    <lineage>
        <taxon>Bacteria</taxon>
        <taxon>Pseudomonadati</taxon>
        <taxon>Pseudomonadota</taxon>
        <taxon>Alphaproteobacteria</taxon>
        <taxon>Hyphomicrobiales</taxon>
        <taxon>Terrihabitans</taxon>
    </lineage>
</organism>
<comment type="subcellular location">
    <subcellularLocation>
        <location evidence="1 10">Cell inner membrane</location>
        <topology evidence="1 10">Single-pass membrane protein</topology>
        <orientation evidence="1 10">Periplasmic side</orientation>
    </subcellularLocation>
</comment>
<keyword evidence="4 10" id="KW-1003">Cell membrane</keyword>
<dbReference type="PROSITE" id="PS52015">
    <property type="entry name" value="TONB_CTD"/>
    <property type="match status" value="1"/>
</dbReference>
<comment type="function">
    <text evidence="10">Interacts with outer membrane receptor proteins that carry out high-affinity binding and energy dependent uptake into the periplasmic space of specific substrates. It could act to transduce energy from the cytoplasmic membrane to specific energy-requiring processes in the outer membrane, resulting in the release into the periplasm of ligands bound by these outer membrane proteins.</text>
</comment>
<feature type="region of interest" description="Disordered" evidence="11">
    <location>
        <begin position="83"/>
        <end position="238"/>
    </location>
</feature>
<dbReference type="EMBL" id="JAXAFJ010000008">
    <property type="protein sequence ID" value="MDX6806993.1"/>
    <property type="molecule type" value="Genomic_DNA"/>
</dbReference>
<evidence type="ECO:0000256" key="11">
    <source>
        <dbReference type="SAM" id="MobiDB-lite"/>
    </source>
</evidence>
<dbReference type="SUPFAM" id="SSF74653">
    <property type="entry name" value="TolA/TonB C-terminal domain"/>
    <property type="match status" value="1"/>
</dbReference>
<dbReference type="PRINTS" id="PR01374">
    <property type="entry name" value="TONBPROTEIN"/>
</dbReference>
<feature type="compositionally biased region" description="Pro residues" evidence="11">
    <location>
        <begin position="113"/>
        <end position="160"/>
    </location>
</feature>
<dbReference type="Proteomes" id="UP001274321">
    <property type="component" value="Unassembled WGS sequence"/>
</dbReference>
<feature type="region of interest" description="Disordered" evidence="11">
    <location>
        <begin position="267"/>
        <end position="294"/>
    </location>
</feature>
<accession>A0ABU4RQ74</accession>
<dbReference type="PANTHER" id="PTHR33446:SF2">
    <property type="entry name" value="PROTEIN TONB"/>
    <property type="match status" value="1"/>
</dbReference>
<keyword evidence="6 10" id="KW-0812">Transmembrane</keyword>